<keyword evidence="4 6" id="KW-0472">Membrane</keyword>
<feature type="transmembrane region" description="Helical" evidence="6">
    <location>
        <begin position="129"/>
        <end position="148"/>
    </location>
</feature>
<keyword evidence="6" id="KW-0868">Chloride</keyword>
<dbReference type="PANTHER" id="PTHR10736:SF65">
    <property type="entry name" value="BESTROPHIN 1, ISOFORM C-RELATED"/>
    <property type="match status" value="1"/>
</dbReference>
<gene>
    <name evidence="8" type="ORF">MNOR_LOCUS16146</name>
</gene>
<keyword evidence="6" id="KW-0813">Transport</keyword>
<sequence>MTVTYSQDVTTSTWIGNFWKLLFRWRGSVYRLIWPDLLVYCTLFAIISLVYRHALDETQRVTFEMLSLHCEYFASFIPLSFVLGFYVSIVVGRWWEQYNSIPWPDTLALHITAGLHGHDEISRKMRRTVMRYANLTITFTFAMMSPLAKKRFPNLQAYVEEGLMTENEKRIFENFRKRTNQPDYWMPLVWATSIIARARKEGRIRDDFAVKTIIDKISDLRGTCGGLLSYDWICVPLVYTQVVTVAVYTFFASSLMGRQFLDPSKNYDHNQIDFYVPIFTILQFFFYVGWLKVAETLLNPFGGDDDDFEVNYLIDRNQQVVYLVVDEMHDEHPDLLQDKYWNKMMPDDEKNEKYTGDVPTGSTLNLDNEPQEEEFIPLEDTINENEPLA</sequence>
<organism evidence="8 9">
    <name type="scientific">Meganyctiphanes norvegica</name>
    <name type="common">Northern krill</name>
    <name type="synonym">Thysanopoda norvegica</name>
    <dbReference type="NCBI Taxonomy" id="48144"/>
    <lineage>
        <taxon>Eukaryota</taxon>
        <taxon>Metazoa</taxon>
        <taxon>Ecdysozoa</taxon>
        <taxon>Arthropoda</taxon>
        <taxon>Crustacea</taxon>
        <taxon>Multicrustacea</taxon>
        <taxon>Malacostraca</taxon>
        <taxon>Eumalacostraca</taxon>
        <taxon>Eucarida</taxon>
        <taxon>Euphausiacea</taxon>
        <taxon>Euphausiidae</taxon>
        <taxon>Meganyctiphanes</taxon>
    </lineage>
</organism>
<evidence type="ECO:0000256" key="6">
    <source>
        <dbReference type="RuleBase" id="RU363126"/>
    </source>
</evidence>
<dbReference type="EMBL" id="CAXKWB010010463">
    <property type="protein sequence ID" value="CAL4098073.1"/>
    <property type="molecule type" value="Genomic_DNA"/>
</dbReference>
<dbReference type="InterPro" id="IPR000615">
    <property type="entry name" value="Bestrophin"/>
</dbReference>
<evidence type="ECO:0000256" key="5">
    <source>
        <dbReference type="ARBA" id="ARBA00034769"/>
    </source>
</evidence>
<proteinExistence type="inferred from homology"/>
<reference evidence="8 9" key="1">
    <citation type="submission" date="2024-05" db="EMBL/GenBank/DDBJ databases">
        <authorList>
            <person name="Wallberg A."/>
        </authorList>
    </citation>
    <scope>NUCLEOTIDE SEQUENCE [LARGE SCALE GENOMIC DNA]</scope>
</reference>
<keyword evidence="6" id="KW-0406">Ion transport</keyword>
<evidence type="ECO:0000313" key="9">
    <source>
        <dbReference type="Proteomes" id="UP001497623"/>
    </source>
</evidence>
<evidence type="ECO:0000256" key="1">
    <source>
        <dbReference type="ARBA" id="ARBA00004370"/>
    </source>
</evidence>
<protein>
    <recommendedName>
        <fullName evidence="6">Bestrophin homolog</fullName>
    </recommendedName>
</protein>
<evidence type="ECO:0000256" key="4">
    <source>
        <dbReference type="ARBA" id="ARBA00023136"/>
    </source>
</evidence>
<evidence type="ECO:0000256" key="2">
    <source>
        <dbReference type="ARBA" id="ARBA00022692"/>
    </source>
</evidence>
<keyword evidence="3 6" id="KW-1133">Transmembrane helix</keyword>
<evidence type="ECO:0000256" key="7">
    <source>
        <dbReference type="SAM" id="MobiDB-lite"/>
    </source>
</evidence>
<feature type="transmembrane region" description="Helical" evidence="6">
    <location>
        <begin position="72"/>
        <end position="95"/>
    </location>
</feature>
<dbReference type="GO" id="GO:0005886">
    <property type="term" value="C:plasma membrane"/>
    <property type="evidence" value="ECO:0007669"/>
    <property type="project" value="UniProtKB-SubCell"/>
</dbReference>
<comment type="caution">
    <text evidence="8">The sequence shown here is derived from an EMBL/GenBank/DDBJ whole genome shotgun (WGS) entry which is preliminary data.</text>
</comment>
<keyword evidence="6" id="KW-0407">Ion channel</keyword>
<dbReference type="Proteomes" id="UP001497623">
    <property type="component" value="Unassembled WGS sequence"/>
</dbReference>
<dbReference type="GO" id="GO:0005254">
    <property type="term" value="F:chloride channel activity"/>
    <property type="evidence" value="ECO:0007669"/>
    <property type="project" value="UniProtKB-KW"/>
</dbReference>
<evidence type="ECO:0000256" key="3">
    <source>
        <dbReference type="ARBA" id="ARBA00022989"/>
    </source>
</evidence>
<feature type="transmembrane region" description="Helical" evidence="6">
    <location>
        <begin position="272"/>
        <end position="290"/>
    </location>
</feature>
<feature type="region of interest" description="Disordered" evidence="7">
    <location>
        <begin position="348"/>
        <end position="367"/>
    </location>
</feature>
<dbReference type="PANTHER" id="PTHR10736">
    <property type="entry name" value="BESTROPHIN"/>
    <property type="match status" value="1"/>
</dbReference>
<feature type="transmembrane region" description="Helical" evidence="6">
    <location>
        <begin position="32"/>
        <end position="51"/>
    </location>
</feature>
<keyword evidence="9" id="KW-1185">Reference proteome</keyword>
<keyword evidence="2 6" id="KW-0812">Transmembrane</keyword>
<dbReference type="GO" id="GO:0034707">
    <property type="term" value="C:chloride channel complex"/>
    <property type="evidence" value="ECO:0007669"/>
    <property type="project" value="UniProtKB-KW"/>
</dbReference>
<dbReference type="Pfam" id="PF01062">
    <property type="entry name" value="Bestrophin"/>
    <property type="match status" value="1"/>
</dbReference>
<dbReference type="AlphaFoldDB" id="A0AAV2QRC2"/>
<feature type="transmembrane region" description="Helical" evidence="6">
    <location>
        <begin position="230"/>
        <end position="251"/>
    </location>
</feature>
<keyword evidence="6" id="KW-1003">Cell membrane</keyword>
<comment type="function">
    <text evidence="6">Forms chloride channels.</text>
</comment>
<keyword evidence="6" id="KW-0869">Chloride channel</keyword>
<evidence type="ECO:0000313" key="8">
    <source>
        <dbReference type="EMBL" id="CAL4098073.1"/>
    </source>
</evidence>
<comment type="subcellular location">
    <subcellularLocation>
        <location evidence="6">Cell membrane</location>
        <topology evidence="6">Multi-pass membrane protein</topology>
    </subcellularLocation>
    <subcellularLocation>
        <location evidence="1">Membrane</location>
    </subcellularLocation>
</comment>
<accession>A0AAV2QRC2</accession>
<name>A0AAV2QRC2_MEGNR</name>
<comment type="similarity">
    <text evidence="5 6">Belongs to the anion channel-forming bestrophin (TC 1.A.46) family. Calcium-sensitive chloride channel subfamily.</text>
</comment>
<dbReference type="InterPro" id="IPR021134">
    <property type="entry name" value="Bestrophin-like"/>
</dbReference>